<proteinExistence type="inferred from homology"/>
<dbReference type="AlphaFoldDB" id="A0AAN8UR92"/>
<evidence type="ECO:0000256" key="2">
    <source>
        <dbReference type="ARBA" id="ARBA00023002"/>
    </source>
</evidence>
<dbReference type="CDD" id="cd08958">
    <property type="entry name" value="FR_SDR_e"/>
    <property type="match status" value="1"/>
</dbReference>
<dbReference type="PANTHER" id="PTHR10366">
    <property type="entry name" value="NAD DEPENDENT EPIMERASE/DEHYDRATASE"/>
    <property type="match status" value="1"/>
</dbReference>
<dbReference type="InterPro" id="IPR036291">
    <property type="entry name" value="NAD(P)-bd_dom_sf"/>
</dbReference>
<dbReference type="FunFam" id="3.40.50.720:FF:000085">
    <property type="entry name" value="Dihydroflavonol reductase"/>
    <property type="match status" value="1"/>
</dbReference>
<evidence type="ECO:0000256" key="3">
    <source>
        <dbReference type="ARBA" id="ARBA00023445"/>
    </source>
</evidence>
<name>A0AAN8UR92_9MAGN</name>
<dbReference type="Proteomes" id="UP001370490">
    <property type="component" value="Unassembled WGS sequence"/>
</dbReference>
<evidence type="ECO:0000313" key="6">
    <source>
        <dbReference type="Proteomes" id="UP001370490"/>
    </source>
</evidence>
<evidence type="ECO:0000256" key="1">
    <source>
        <dbReference type="ARBA" id="ARBA00022857"/>
    </source>
</evidence>
<organism evidence="5 6">
    <name type="scientific">Dillenia turbinata</name>
    <dbReference type="NCBI Taxonomy" id="194707"/>
    <lineage>
        <taxon>Eukaryota</taxon>
        <taxon>Viridiplantae</taxon>
        <taxon>Streptophyta</taxon>
        <taxon>Embryophyta</taxon>
        <taxon>Tracheophyta</taxon>
        <taxon>Spermatophyta</taxon>
        <taxon>Magnoliopsida</taxon>
        <taxon>eudicotyledons</taxon>
        <taxon>Gunneridae</taxon>
        <taxon>Pentapetalae</taxon>
        <taxon>Dilleniales</taxon>
        <taxon>Dilleniaceae</taxon>
        <taxon>Dillenia</taxon>
    </lineage>
</organism>
<dbReference type="Pfam" id="PF01370">
    <property type="entry name" value="Epimerase"/>
    <property type="match status" value="1"/>
</dbReference>
<sequence length="332" mass="37089">MEREKEAVCVTGGTGFVGSWLIMRLLQHGYKVRTTIRPDPEGHKDTSFLTNLPGASERLQIFNADLNDPNSFNEAIEGCVGVFHVAHTMDIRGIEPEEIVIGRCVEGTLGILKACLNSSTIKRVVLTSTLSNVMNHGTNVDVMDESIWSDIDYCRRIDPKKVTYFASKMQTEKDASEFAQKNGLDLVIVLPSLVTGPFLTPEIPLSVQLQLAMIKGNKDKYAQIVEMSMVHVDDVASAHIFLFENPDAKGRYICSSHELSIFDMSKLLSTRYPEYPVPSEEDLKDFKCHEKSAKASSKKLLDMGFKYKYSVEDMFDAAIQSCKERGLFLAKA</sequence>
<protein>
    <submittedName>
        <fullName evidence="5">NAD-dependent epimerase/dehydratase</fullName>
    </submittedName>
</protein>
<accession>A0AAN8UR92</accession>
<dbReference type="InterPro" id="IPR050425">
    <property type="entry name" value="NAD(P)_dehydrat-like"/>
</dbReference>
<keyword evidence="1" id="KW-0521">NADP</keyword>
<comment type="similarity">
    <text evidence="3">Belongs to the NAD(P)-dependent epimerase/dehydratase family. Dihydroflavonol-4-reductase subfamily.</text>
</comment>
<keyword evidence="6" id="KW-1185">Reference proteome</keyword>
<dbReference type="PANTHER" id="PTHR10366:SF563">
    <property type="entry name" value="CINNAMOYL-COA REDUCTASE 16"/>
    <property type="match status" value="1"/>
</dbReference>
<keyword evidence="2" id="KW-0560">Oxidoreductase</keyword>
<gene>
    <name evidence="5" type="ORF">RJ641_016174</name>
</gene>
<reference evidence="5 6" key="1">
    <citation type="submission" date="2023-12" db="EMBL/GenBank/DDBJ databases">
        <title>A high-quality genome assembly for Dillenia turbinata (Dilleniales).</title>
        <authorList>
            <person name="Chanderbali A."/>
        </authorList>
    </citation>
    <scope>NUCLEOTIDE SEQUENCE [LARGE SCALE GENOMIC DNA]</scope>
    <source>
        <strain evidence="5">LSX21</strain>
        <tissue evidence="5">Leaf</tissue>
    </source>
</reference>
<dbReference type="SUPFAM" id="SSF51735">
    <property type="entry name" value="NAD(P)-binding Rossmann-fold domains"/>
    <property type="match status" value="1"/>
</dbReference>
<feature type="domain" description="NAD-dependent epimerase/dehydratase" evidence="4">
    <location>
        <begin position="8"/>
        <end position="249"/>
    </location>
</feature>
<evidence type="ECO:0000259" key="4">
    <source>
        <dbReference type="Pfam" id="PF01370"/>
    </source>
</evidence>
<dbReference type="Gene3D" id="3.40.50.720">
    <property type="entry name" value="NAD(P)-binding Rossmann-like Domain"/>
    <property type="match status" value="1"/>
</dbReference>
<dbReference type="GO" id="GO:0016616">
    <property type="term" value="F:oxidoreductase activity, acting on the CH-OH group of donors, NAD or NADP as acceptor"/>
    <property type="evidence" value="ECO:0007669"/>
    <property type="project" value="TreeGrafter"/>
</dbReference>
<comment type="caution">
    <text evidence="5">The sequence shown here is derived from an EMBL/GenBank/DDBJ whole genome shotgun (WGS) entry which is preliminary data.</text>
</comment>
<evidence type="ECO:0000313" key="5">
    <source>
        <dbReference type="EMBL" id="KAK6920270.1"/>
    </source>
</evidence>
<dbReference type="EMBL" id="JBAMMX010000021">
    <property type="protein sequence ID" value="KAK6920270.1"/>
    <property type="molecule type" value="Genomic_DNA"/>
</dbReference>
<dbReference type="InterPro" id="IPR001509">
    <property type="entry name" value="Epimerase_deHydtase"/>
</dbReference>